<gene>
    <name evidence="1" type="ORF">JOF56_003643</name>
</gene>
<dbReference type="Proteomes" id="UP001519332">
    <property type="component" value="Unassembled WGS sequence"/>
</dbReference>
<proteinExistence type="predicted"/>
<accession>A0ABS4THC5</accession>
<comment type="caution">
    <text evidence="1">The sequence shown here is derived from an EMBL/GenBank/DDBJ whole genome shotgun (WGS) entry which is preliminary data.</text>
</comment>
<protein>
    <submittedName>
        <fullName evidence="1">Uncharacterized protein</fullName>
    </submittedName>
</protein>
<name>A0ABS4THC5_9PSEU</name>
<dbReference type="RefSeq" id="WP_209639362.1">
    <property type="nucleotide sequence ID" value="NZ_JAGINW010000001.1"/>
</dbReference>
<keyword evidence="2" id="KW-1185">Reference proteome</keyword>
<evidence type="ECO:0000313" key="1">
    <source>
        <dbReference type="EMBL" id="MBP2323258.1"/>
    </source>
</evidence>
<evidence type="ECO:0000313" key="2">
    <source>
        <dbReference type="Proteomes" id="UP001519332"/>
    </source>
</evidence>
<sequence length="122" mass="12857">MSVPVEPRPLNSGERAVMGHVLSADFPGSEELRCQLDNVEVVAQWGVGSVSVDLVVRGDFPVAPVPSGVAPVEATVVDQSGELVGEIILWTQSGALSGLEYAWYGDEPPAFLPAVDRIVVTT</sequence>
<reference evidence="1 2" key="1">
    <citation type="submission" date="2021-03" db="EMBL/GenBank/DDBJ databases">
        <title>Sequencing the genomes of 1000 actinobacteria strains.</title>
        <authorList>
            <person name="Klenk H.-P."/>
        </authorList>
    </citation>
    <scope>NUCLEOTIDE SEQUENCE [LARGE SCALE GENOMIC DNA]</scope>
    <source>
        <strain evidence="1 2">DSM 46670</strain>
    </source>
</reference>
<dbReference type="EMBL" id="JAGINW010000001">
    <property type="protein sequence ID" value="MBP2323258.1"/>
    <property type="molecule type" value="Genomic_DNA"/>
</dbReference>
<organism evidence="1 2">
    <name type="scientific">Kibdelosporangium banguiense</name>
    <dbReference type="NCBI Taxonomy" id="1365924"/>
    <lineage>
        <taxon>Bacteria</taxon>
        <taxon>Bacillati</taxon>
        <taxon>Actinomycetota</taxon>
        <taxon>Actinomycetes</taxon>
        <taxon>Pseudonocardiales</taxon>
        <taxon>Pseudonocardiaceae</taxon>
        <taxon>Kibdelosporangium</taxon>
    </lineage>
</organism>